<dbReference type="STRING" id="439228.SAMN06295920_104127"/>
<keyword evidence="3" id="KW-1185">Reference proteome</keyword>
<dbReference type="Pfam" id="PF00535">
    <property type="entry name" value="Glycos_transf_2"/>
    <property type="match status" value="1"/>
</dbReference>
<dbReference type="OrthoDB" id="9807795at2"/>
<sequence length="419" mass="46284">MTAPTTVADRTPLPVTVLMPTFNRAHYLAEALDSVLGQEPPPAEVIVIDDGSDDATGEVAAAYSARGVAYVRQDNAGKAAALNNGLGRATQPFVWIFDDDDIAAPGTLAALHQALVDHPDAGYAYGLCDKFFGEWPNDARERNTAYASDERVALYVRLMEDFFIWQGAMLARRSCYEAVGPFDTRLARSQDYEMALRLGRSFKGIGLPIVAFHQRHHAGVRGPKGASVKAHEVEQAWRKYNHLIFRELHGSHGLPEFFIGTPADAGELSPRQTLTARIQRGSIMARKGLWDLAAADFETAAHEASALGVTELCEQEKAALRRIFQRGARSIFQDDGEAQRFFGAVADFPRALRGRIEGNLLLPVTYRLRRLSGATDRRFEIGQLRIMARHLLKGSSIRSYFNARRTDRGMYGVQPLLAA</sequence>
<feature type="domain" description="Glycosyltransferase 2-like" evidence="1">
    <location>
        <begin position="16"/>
        <end position="178"/>
    </location>
</feature>
<reference evidence="3" key="1">
    <citation type="submission" date="2017-02" db="EMBL/GenBank/DDBJ databases">
        <authorList>
            <person name="Varghese N."/>
            <person name="Submissions S."/>
        </authorList>
    </citation>
    <scope>NUCLEOTIDE SEQUENCE [LARGE SCALE GENOMIC DNA]</scope>
    <source>
        <strain evidence="3">UM2</strain>
    </source>
</reference>
<keyword evidence="2" id="KW-0808">Transferase</keyword>
<dbReference type="SUPFAM" id="SSF53448">
    <property type="entry name" value="Nucleotide-diphospho-sugar transferases"/>
    <property type="match status" value="1"/>
</dbReference>
<dbReference type="PANTHER" id="PTHR43685">
    <property type="entry name" value="GLYCOSYLTRANSFERASE"/>
    <property type="match status" value="1"/>
</dbReference>
<dbReference type="EMBL" id="FUYM01000004">
    <property type="protein sequence ID" value="SKB60125.1"/>
    <property type="molecule type" value="Genomic_DNA"/>
</dbReference>
<evidence type="ECO:0000313" key="3">
    <source>
        <dbReference type="Proteomes" id="UP000189818"/>
    </source>
</evidence>
<dbReference type="AlphaFoldDB" id="A0A1T5CKT8"/>
<dbReference type="GO" id="GO:0016740">
    <property type="term" value="F:transferase activity"/>
    <property type="evidence" value="ECO:0007669"/>
    <property type="project" value="UniProtKB-KW"/>
</dbReference>
<accession>A0A1T5CKT8</accession>
<dbReference type="Proteomes" id="UP000189818">
    <property type="component" value="Unassembled WGS sequence"/>
</dbReference>
<evidence type="ECO:0000313" key="2">
    <source>
        <dbReference type="EMBL" id="SKB60125.1"/>
    </source>
</evidence>
<protein>
    <submittedName>
        <fullName evidence="2">Glycosyl transferase family 2</fullName>
    </submittedName>
</protein>
<dbReference type="InterPro" id="IPR001173">
    <property type="entry name" value="Glyco_trans_2-like"/>
</dbReference>
<dbReference type="CDD" id="cd00761">
    <property type="entry name" value="Glyco_tranf_GTA_type"/>
    <property type="match status" value="1"/>
</dbReference>
<name>A0A1T5CKT8_9SPHN</name>
<dbReference type="InterPro" id="IPR050834">
    <property type="entry name" value="Glycosyltransf_2"/>
</dbReference>
<dbReference type="RefSeq" id="WP_079648041.1">
    <property type="nucleotide sequence ID" value="NZ_FUYM01000004.1"/>
</dbReference>
<evidence type="ECO:0000259" key="1">
    <source>
        <dbReference type="Pfam" id="PF00535"/>
    </source>
</evidence>
<dbReference type="InterPro" id="IPR029044">
    <property type="entry name" value="Nucleotide-diphossugar_trans"/>
</dbReference>
<organism evidence="2 3">
    <name type="scientific">Rhizorhabdus histidinilytica</name>
    <dbReference type="NCBI Taxonomy" id="439228"/>
    <lineage>
        <taxon>Bacteria</taxon>
        <taxon>Pseudomonadati</taxon>
        <taxon>Pseudomonadota</taxon>
        <taxon>Alphaproteobacteria</taxon>
        <taxon>Sphingomonadales</taxon>
        <taxon>Sphingomonadaceae</taxon>
        <taxon>Rhizorhabdus</taxon>
    </lineage>
</organism>
<proteinExistence type="predicted"/>
<dbReference type="Gene3D" id="3.90.550.10">
    <property type="entry name" value="Spore Coat Polysaccharide Biosynthesis Protein SpsA, Chain A"/>
    <property type="match status" value="1"/>
</dbReference>
<gene>
    <name evidence="2" type="ORF">SAMN06295920_104127</name>
</gene>
<dbReference type="PANTHER" id="PTHR43685:SF2">
    <property type="entry name" value="GLYCOSYLTRANSFERASE 2-LIKE DOMAIN-CONTAINING PROTEIN"/>
    <property type="match status" value="1"/>
</dbReference>